<proteinExistence type="predicted"/>
<feature type="compositionally biased region" description="Acidic residues" evidence="2">
    <location>
        <begin position="300"/>
        <end position="311"/>
    </location>
</feature>
<dbReference type="EMBL" id="JABCIY010000003">
    <property type="protein sequence ID" value="KAF7198230.1"/>
    <property type="molecule type" value="Genomic_DNA"/>
</dbReference>
<evidence type="ECO:0000256" key="1">
    <source>
        <dbReference type="SAM" id="Coils"/>
    </source>
</evidence>
<protein>
    <submittedName>
        <fullName evidence="3">Uncharacterized protein</fullName>
    </submittedName>
</protein>
<evidence type="ECO:0000313" key="3">
    <source>
        <dbReference type="EMBL" id="KAF7198230.1"/>
    </source>
</evidence>
<gene>
    <name evidence="3" type="ORF">HII31_00586</name>
</gene>
<keyword evidence="4" id="KW-1185">Reference proteome</keyword>
<feature type="coiled-coil region" evidence="1">
    <location>
        <begin position="209"/>
        <end position="253"/>
    </location>
</feature>
<organism evidence="3 4">
    <name type="scientific">Pseudocercospora fuligena</name>
    <dbReference type="NCBI Taxonomy" id="685502"/>
    <lineage>
        <taxon>Eukaryota</taxon>
        <taxon>Fungi</taxon>
        <taxon>Dikarya</taxon>
        <taxon>Ascomycota</taxon>
        <taxon>Pezizomycotina</taxon>
        <taxon>Dothideomycetes</taxon>
        <taxon>Dothideomycetidae</taxon>
        <taxon>Mycosphaerellales</taxon>
        <taxon>Mycosphaerellaceae</taxon>
        <taxon>Pseudocercospora</taxon>
    </lineage>
</organism>
<reference evidence="3" key="1">
    <citation type="submission" date="2020-04" db="EMBL/GenBank/DDBJ databases">
        <title>Draft genome resource of the tomato pathogen Pseudocercospora fuligena.</title>
        <authorList>
            <person name="Zaccaron A."/>
        </authorList>
    </citation>
    <scope>NUCLEOTIDE SEQUENCE</scope>
    <source>
        <strain evidence="3">PF001</strain>
    </source>
</reference>
<dbReference type="Proteomes" id="UP000660729">
    <property type="component" value="Unassembled WGS sequence"/>
</dbReference>
<sequence>MASEEYSRLQSQIFRYGHNYDQNVDQYCPPLVKTKKGEIAKRQPKVPPQNVQYWKAQCSFRGLKTTGRIEELRDRVRNRDKARDAGFKLEHDRIKHLLDLQGQKLQAEENERHWHDPETSLDEKARIDAYRALKEHLELNNGIRQSSMIIKAASKDLVDAATKFGLACQIVKAPNSMVDRFELFNAWSRLTVIGHATAVAATATKLAERAAHDQRQQELAEQREEAERQAALLAEKEEKIEKRRALLAKAKEMQDWDITGVWEVHCDTLAHYTSEEPAELSMEIFRDDFAFDSNGRPYSEDSEDSEDEQDYYDPQPRVSKAPAARRPDMPKFCASFNFSILEGHFCV</sequence>
<dbReference type="AlphaFoldDB" id="A0A8H6VTH4"/>
<comment type="caution">
    <text evidence="3">The sequence shown here is derived from an EMBL/GenBank/DDBJ whole genome shotgun (WGS) entry which is preliminary data.</text>
</comment>
<accession>A0A8H6VTH4</accession>
<feature type="region of interest" description="Disordered" evidence="2">
    <location>
        <begin position="295"/>
        <end position="325"/>
    </location>
</feature>
<evidence type="ECO:0000313" key="4">
    <source>
        <dbReference type="Proteomes" id="UP000660729"/>
    </source>
</evidence>
<evidence type="ECO:0000256" key="2">
    <source>
        <dbReference type="SAM" id="MobiDB-lite"/>
    </source>
</evidence>
<name>A0A8H6VTH4_9PEZI</name>
<dbReference type="OrthoDB" id="3650363at2759"/>
<keyword evidence="1" id="KW-0175">Coiled coil</keyword>